<dbReference type="NCBIfam" id="TIGR03592">
    <property type="entry name" value="yidC_oxa1_cterm"/>
    <property type="match status" value="1"/>
</dbReference>
<keyword evidence="7 10" id="KW-0472">Membrane</keyword>
<gene>
    <name evidence="12" type="ORF">A3G03_00450</name>
</gene>
<dbReference type="Proteomes" id="UP000176355">
    <property type="component" value="Unassembled WGS sequence"/>
</dbReference>
<dbReference type="GO" id="GO:0015031">
    <property type="term" value="P:protein transport"/>
    <property type="evidence" value="ECO:0007669"/>
    <property type="project" value="UniProtKB-KW"/>
</dbReference>
<feature type="transmembrane region" description="Helical" evidence="10">
    <location>
        <begin position="197"/>
        <end position="218"/>
    </location>
</feature>
<evidence type="ECO:0000256" key="8">
    <source>
        <dbReference type="ARBA" id="ARBA00023186"/>
    </source>
</evidence>
<evidence type="ECO:0000313" key="13">
    <source>
        <dbReference type="Proteomes" id="UP000176355"/>
    </source>
</evidence>
<feature type="transmembrane region" description="Helical" evidence="10">
    <location>
        <begin position="140"/>
        <end position="161"/>
    </location>
</feature>
<keyword evidence="2" id="KW-0813">Transport</keyword>
<evidence type="ECO:0000259" key="11">
    <source>
        <dbReference type="Pfam" id="PF02096"/>
    </source>
</evidence>
<protein>
    <recommendedName>
        <fullName evidence="11">Membrane insertase YidC/Oxa/ALB C-terminal domain-containing protein</fullName>
    </recommendedName>
</protein>
<proteinExistence type="inferred from homology"/>
<dbReference type="PANTHER" id="PTHR12428:SF65">
    <property type="entry name" value="CYTOCHROME C OXIDASE ASSEMBLY PROTEIN COX18, MITOCHONDRIAL"/>
    <property type="match status" value="1"/>
</dbReference>
<evidence type="ECO:0000256" key="10">
    <source>
        <dbReference type="SAM" id="Phobius"/>
    </source>
</evidence>
<evidence type="ECO:0000256" key="4">
    <source>
        <dbReference type="ARBA" id="ARBA00022692"/>
    </source>
</evidence>
<comment type="similarity">
    <text evidence="9">Belongs to the OXA1/ALB3/YidC family.</text>
</comment>
<keyword evidence="4 9" id="KW-0812">Transmembrane</keyword>
<dbReference type="GO" id="GO:0005886">
    <property type="term" value="C:plasma membrane"/>
    <property type="evidence" value="ECO:0007669"/>
    <property type="project" value="UniProtKB-SubCell"/>
</dbReference>
<dbReference type="InterPro" id="IPR047196">
    <property type="entry name" value="YidC_ALB_C"/>
</dbReference>
<dbReference type="EMBL" id="MHSL01000011">
    <property type="protein sequence ID" value="OHA44015.1"/>
    <property type="molecule type" value="Genomic_DNA"/>
</dbReference>
<dbReference type="PANTHER" id="PTHR12428">
    <property type="entry name" value="OXA1"/>
    <property type="match status" value="1"/>
</dbReference>
<organism evidence="12 13">
    <name type="scientific">Candidatus Taylorbacteria bacterium RIFCSPLOWO2_12_FULL_44_15c</name>
    <dbReference type="NCBI Taxonomy" id="1802333"/>
    <lineage>
        <taxon>Bacteria</taxon>
        <taxon>Candidatus Tayloriibacteriota</taxon>
    </lineage>
</organism>
<evidence type="ECO:0000313" key="12">
    <source>
        <dbReference type="EMBL" id="OHA44015.1"/>
    </source>
</evidence>
<sequence>MASFFHTTIFEPIYNGLVFLIDITPFADVGVAVIILTCVIKFLLFPLSKKAVKTQMAMKAIEPETAKIKEQFKNNKEELARQTMALYKKHNVNPFSSFAVILIQIPIIFGLYYVFFKGGLPTINTDWLYSFVPTPEKVNMLFLGLLDISQKSILLALLAGVSQFFQAKLAMPPIKPRGDKPDFKADLARSMGLQMRYVFPIVVVFIAYSISGAIALYWTTSNIFAVAQELIIRKQLKTGQPL</sequence>
<dbReference type="InterPro" id="IPR001708">
    <property type="entry name" value="YidC/ALB3/OXA1/COX18"/>
</dbReference>
<feature type="transmembrane region" description="Helical" evidence="10">
    <location>
        <begin position="98"/>
        <end position="120"/>
    </location>
</feature>
<keyword evidence="3" id="KW-1003">Cell membrane</keyword>
<accession>A0A1G2P6N3</accession>
<comment type="subcellular location">
    <subcellularLocation>
        <location evidence="1">Cell membrane</location>
        <topology evidence="1">Multi-pass membrane protein</topology>
    </subcellularLocation>
    <subcellularLocation>
        <location evidence="9">Membrane</location>
        <topology evidence="9">Multi-pass membrane protein</topology>
    </subcellularLocation>
</comment>
<keyword evidence="8" id="KW-0143">Chaperone</keyword>
<keyword evidence="6 10" id="KW-1133">Transmembrane helix</keyword>
<dbReference type="GO" id="GO:0051205">
    <property type="term" value="P:protein insertion into membrane"/>
    <property type="evidence" value="ECO:0007669"/>
    <property type="project" value="TreeGrafter"/>
</dbReference>
<evidence type="ECO:0000256" key="2">
    <source>
        <dbReference type="ARBA" id="ARBA00022448"/>
    </source>
</evidence>
<dbReference type="AlphaFoldDB" id="A0A1G2P6N3"/>
<dbReference type="STRING" id="1802333.A3G03_00450"/>
<evidence type="ECO:0000256" key="9">
    <source>
        <dbReference type="RuleBase" id="RU003945"/>
    </source>
</evidence>
<evidence type="ECO:0000256" key="6">
    <source>
        <dbReference type="ARBA" id="ARBA00022989"/>
    </source>
</evidence>
<evidence type="ECO:0000256" key="5">
    <source>
        <dbReference type="ARBA" id="ARBA00022927"/>
    </source>
</evidence>
<evidence type="ECO:0000256" key="3">
    <source>
        <dbReference type="ARBA" id="ARBA00022475"/>
    </source>
</evidence>
<keyword evidence="5" id="KW-0653">Protein transport</keyword>
<evidence type="ECO:0000256" key="1">
    <source>
        <dbReference type="ARBA" id="ARBA00004651"/>
    </source>
</evidence>
<feature type="transmembrane region" description="Helical" evidence="10">
    <location>
        <begin position="29"/>
        <end position="48"/>
    </location>
</feature>
<dbReference type="Pfam" id="PF02096">
    <property type="entry name" value="60KD_IMP"/>
    <property type="match status" value="1"/>
</dbReference>
<feature type="domain" description="Membrane insertase YidC/Oxa/ALB C-terminal" evidence="11">
    <location>
        <begin position="30"/>
        <end position="234"/>
    </location>
</feature>
<evidence type="ECO:0000256" key="7">
    <source>
        <dbReference type="ARBA" id="ARBA00023136"/>
    </source>
</evidence>
<comment type="caution">
    <text evidence="12">The sequence shown here is derived from an EMBL/GenBank/DDBJ whole genome shotgun (WGS) entry which is preliminary data.</text>
</comment>
<dbReference type="CDD" id="cd20070">
    <property type="entry name" value="5TM_YidC_Alb3"/>
    <property type="match status" value="1"/>
</dbReference>
<dbReference type="GO" id="GO:0032977">
    <property type="term" value="F:membrane insertase activity"/>
    <property type="evidence" value="ECO:0007669"/>
    <property type="project" value="InterPro"/>
</dbReference>
<dbReference type="InterPro" id="IPR028055">
    <property type="entry name" value="YidC/Oxa/ALB_C"/>
</dbReference>
<reference evidence="12 13" key="1">
    <citation type="journal article" date="2016" name="Nat. Commun.">
        <title>Thousands of microbial genomes shed light on interconnected biogeochemical processes in an aquifer system.</title>
        <authorList>
            <person name="Anantharaman K."/>
            <person name="Brown C.T."/>
            <person name="Hug L.A."/>
            <person name="Sharon I."/>
            <person name="Castelle C.J."/>
            <person name="Probst A.J."/>
            <person name="Thomas B.C."/>
            <person name="Singh A."/>
            <person name="Wilkins M.J."/>
            <person name="Karaoz U."/>
            <person name="Brodie E.L."/>
            <person name="Williams K.H."/>
            <person name="Hubbard S.S."/>
            <person name="Banfield J.F."/>
        </authorList>
    </citation>
    <scope>NUCLEOTIDE SEQUENCE [LARGE SCALE GENOMIC DNA]</scope>
</reference>
<name>A0A1G2P6N3_9BACT</name>